<dbReference type="AlphaFoldDB" id="A0A8S4FVX5"/>
<protein>
    <submittedName>
        <fullName evidence="1">(diamondback moth) hypothetical protein</fullName>
    </submittedName>
</protein>
<reference evidence="1" key="1">
    <citation type="submission" date="2020-11" db="EMBL/GenBank/DDBJ databases">
        <authorList>
            <person name="Whiteford S."/>
        </authorList>
    </citation>
    <scope>NUCLEOTIDE SEQUENCE</scope>
</reference>
<evidence type="ECO:0000313" key="1">
    <source>
        <dbReference type="EMBL" id="CAG9132943.1"/>
    </source>
</evidence>
<sequence>MLPSSKLKSFWFSISDEPLPTLDFLSAALLSAEYERALGRALAMPECRLIPFFGAFLRELSISVLTLVQMAGAAEVVDAKVNVRFSLCLPTGLYQKEVVTPSNRSRISDEPLPTLDFLSAALLSAEYERALGRALAMPECRLIPFFGAFLRELRFVHSNEEDI</sequence>
<comment type="caution">
    <text evidence="1">The sequence shown here is derived from an EMBL/GenBank/DDBJ whole genome shotgun (WGS) entry which is preliminary data.</text>
</comment>
<dbReference type="Proteomes" id="UP000653454">
    <property type="component" value="Unassembled WGS sequence"/>
</dbReference>
<dbReference type="EMBL" id="CAJHNJ030000055">
    <property type="protein sequence ID" value="CAG9132943.1"/>
    <property type="molecule type" value="Genomic_DNA"/>
</dbReference>
<evidence type="ECO:0000313" key="2">
    <source>
        <dbReference type="Proteomes" id="UP000653454"/>
    </source>
</evidence>
<proteinExistence type="predicted"/>
<organism evidence="1 2">
    <name type="scientific">Plutella xylostella</name>
    <name type="common">Diamondback moth</name>
    <name type="synonym">Plutella maculipennis</name>
    <dbReference type="NCBI Taxonomy" id="51655"/>
    <lineage>
        <taxon>Eukaryota</taxon>
        <taxon>Metazoa</taxon>
        <taxon>Ecdysozoa</taxon>
        <taxon>Arthropoda</taxon>
        <taxon>Hexapoda</taxon>
        <taxon>Insecta</taxon>
        <taxon>Pterygota</taxon>
        <taxon>Neoptera</taxon>
        <taxon>Endopterygota</taxon>
        <taxon>Lepidoptera</taxon>
        <taxon>Glossata</taxon>
        <taxon>Ditrysia</taxon>
        <taxon>Yponomeutoidea</taxon>
        <taxon>Plutellidae</taxon>
        <taxon>Plutella</taxon>
    </lineage>
</organism>
<name>A0A8S4FVX5_PLUXY</name>
<gene>
    <name evidence="1" type="ORF">PLXY2_LOCUS11228</name>
</gene>
<keyword evidence="2" id="KW-1185">Reference proteome</keyword>
<accession>A0A8S4FVX5</accession>